<keyword evidence="2" id="KW-1185">Reference proteome</keyword>
<proteinExistence type="predicted"/>
<gene>
    <name evidence="1" type="ORF">NLU13_6862</name>
</gene>
<sequence>MESSASPADTPLGQVRILLQTRTHLPVGQGRGEKLEFMKDIVCQHLWKRDFDKGQERWYPYNDLFGLEDRLCFFLIDHFGHNHAQEREGPVPVLRFEWDGEALNQIHEDLPSKLKTELEKWPFTWEGRKWHRVPKEPDGTYSPVNFRLIMRSQLRLGVPLLQDHIEFVGKYPEHALWLREHLEEHLWAVLEPYSNLPPRVRHERAI</sequence>
<accession>A0AA39L6E9</accession>
<evidence type="ECO:0000313" key="2">
    <source>
        <dbReference type="Proteomes" id="UP001175261"/>
    </source>
</evidence>
<evidence type="ECO:0000313" key="1">
    <source>
        <dbReference type="EMBL" id="KAK0385685.1"/>
    </source>
</evidence>
<dbReference type="Proteomes" id="UP001175261">
    <property type="component" value="Unassembled WGS sequence"/>
</dbReference>
<name>A0AA39L6E9_SARSR</name>
<organism evidence="1 2">
    <name type="scientific">Sarocladium strictum</name>
    <name type="common">Black bundle disease fungus</name>
    <name type="synonym">Acremonium strictum</name>
    <dbReference type="NCBI Taxonomy" id="5046"/>
    <lineage>
        <taxon>Eukaryota</taxon>
        <taxon>Fungi</taxon>
        <taxon>Dikarya</taxon>
        <taxon>Ascomycota</taxon>
        <taxon>Pezizomycotina</taxon>
        <taxon>Sordariomycetes</taxon>
        <taxon>Hypocreomycetidae</taxon>
        <taxon>Hypocreales</taxon>
        <taxon>Sarocladiaceae</taxon>
        <taxon>Sarocladium</taxon>
    </lineage>
</organism>
<protein>
    <submittedName>
        <fullName evidence="1">Uncharacterized protein</fullName>
    </submittedName>
</protein>
<comment type="caution">
    <text evidence="1">The sequence shown here is derived from an EMBL/GenBank/DDBJ whole genome shotgun (WGS) entry which is preliminary data.</text>
</comment>
<dbReference type="EMBL" id="JAPDFR010000006">
    <property type="protein sequence ID" value="KAK0385685.1"/>
    <property type="molecule type" value="Genomic_DNA"/>
</dbReference>
<dbReference type="AlphaFoldDB" id="A0AA39L6E9"/>
<reference evidence="1" key="1">
    <citation type="submission" date="2022-10" db="EMBL/GenBank/DDBJ databases">
        <title>Determination and structural analysis of whole genome sequence of Sarocladium strictum F4-1.</title>
        <authorList>
            <person name="Hu L."/>
            <person name="Jiang Y."/>
        </authorList>
    </citation>
    <scope>NUCLEOTIDE SEQUENCE</scope>
    <source>
        <strain evidence="1">F4-1</strain>
    </source>
</reference>